<organism evidence="1 2">
    <name type="scientific">Candidatus Falkowbacteria bacterium RBG_13_39_14</name>
    <dbReference type="NCBI Taxonomy" id="1797985"/>
    <lineage>
        <taxon>Bacteria</taxon>
        <taxon>Candidatus Falkowiibacteriota</taxon>
    </lineage>
</organism>
<comment type="caution">
    <text evidence="1">The sequence shown here is derived from an EMBL/GenBank/DDBJ whole genome shotgun (WGS) entry which is preliminary data.</text>
</comment>
<dbReference type="EMBL" id="MFFS01000052">
    <property type="protein sequence ID" value="OGF21765.1"/>
    <property type="molecule type" value="Genomic_DNA"/>
</dbReference>
<sequence length="157" mass="18429">MMMKFKITDGECFGERQLRVRGIRNELPILAGLEPSFILDQLTYIFRMKNGLFVNGDYDGLNENASHALIQSLINDYYDKTKFSVLKVKETLPEYSADSYFHEDGFNGAFEMPPILNRMFLNMKTLGGLEWWEVDRLLNCVYREILRSLARLEKRNR</sequence>
<dbReference type="STRING" id="1797985.A2Y83_05250"/>
<evidence type="ECO:0000313" key="1">
    <source>
        <dbReference type="EMBL" id="OGF21765.1"/>
    </source>
</evidence>
<dbReference type="Proteomes" id="UP000178323">
    <property type="component" value="Unassembled WGS sequence"/>
</dbReference>
<proteinExistence type="predicted"/>
<protein>
    <submittedName>
        <fullName evidence="1">Uncharacterized protein</fullName>
    </submittedName>
</protein>
<gene>
    <name evidence="1" type="ORF">A2Y83_05250</name>
</gene>
<name>A0A1F5S4Z2_9BACT</name>
<accession>A0A1F5S4Z2</accession>
<dbReference type="AlphaFoldDB" id="A0A1F5S4Z2"/>
<evidence type="ECO:0000313" key="2">
    <source>
        <dbReference type="Proteomes" id="UP000178323"/>
    </source>
</evidence>
<reference evidence="1 2" key="1">
    <citation type="journal article" date="2016" name="Nat. Commun.">
        <title>Thousands of microbial genomes shed light on interconnected biogeochemical processes in an aquifer system.</title>
        <authorList>
            <person name="Anantharaman K."/>
            <person name="Brown C.T."/>
            <person name="Hug L.A."/>
            <person name="Sharon I."/>
            <person name="Castelle C.J."/>
            <person name="Probst A.J."/>
            <person name="Thomas B.C."/>
            <person name="Singh A."/>
            <person name="Wilkins M.J."/>
            <person name="Karaoz U."/>
            <person name="Brodie E.L."/>
            <person name="Williams K.H."/>
            <person name="Hubbard S.S."/>
            <person name="Banfield J.F."/>
        </authorList>
    </citation>
    <scope>NUCLEOTIDE SEQUENCE [LARGE SCALE GENOMIC DNA]</scope>
</reference>